<evidence type="ECO:0008006" key="4">
    <source>
        <dbReference type="Google" id="ProtNLM"/>
    </source>
</evidence>
<feature type="transmembrane region" description="Helical" evidence="1">
    <location>
        <begin position="423"/>
        <end position="440"/>
    </location>
</feature>
<dbReference type="AlphaFoldDB" id="A0AAN4T5Q9"/>
<dbReference type="Proteomes" id="UP000016981">
    <property type="component" value="Unassembled WGS sequence"/>
</dbReference>
<feature type="transmembrane region" description="Helical" evidence="1">
    <location>
        <begin position="392"/>
        <end position="411"/>
    </location>
</feature>
<dbReference type="InterPro" id="IPR018674">
    <property type="entry name" value="DUF2142_membrane"/>
</dbReference>
<accession>A0AAN4T5Q9</accession>
<feature type="transmembrane region" description="Helical" evidence="1">
    <location>
        <begin position="201"/>
        <end position="219"/>
    </location>
</feature>
<keyword evidence="1" id="KW-0472">Membrane</keyword>
<feature type="transmembrane region" description="Helical" evidence="1">
    <location>
        <begin position="16"/>
        <end position="37"/>
    </location>
</feature>
<feature type="transmembrane region" description="Helical" evidence="1">
    <location>
        <begin position="151"/>
        <end position="170"/>
    </location>
</feature>
<feature type="transmembrane region" description="Helical" evidence="1">
    <location>
        <begin position="118"/>
        <end position="139"/>
    </location>
</feature>
<sequence length="474" mass="53900">MIKRIKRFLDISSNKYAVAVVVLLLASFIIGLSSVFFRYPMSWFDEQVHYARTMTYADNPLSITRGKVTKDEQTFIQKPMEKIARSLGQPTTEIISSDWQKEFDELGKHQERISTKDATAAAIYTPFVYAPYIIAAWIGKVLHLNVVTTFLLMRLSGFLLVFTMLVLAIRKIPFGKLTLAIIGSLPPVTISFAAISADELSYGFSFLFISYALSLYLSIMKDKKLNIKDIWLFILLSFCVVLTKIPAFLILGLYLPILYAGFKTKAINKKGLITLSVVLCICAIITIGWYMIVRNMNGNVEYYGRENVDQVRQIKFMLSHPLRTLRIFADNILSYPYNSMQLGYSDYTKTMSVPAGLTLLPFAGLVLSIFIKDKDDELNFTDNQLAMLYNHVSRLLFVGAILLIFIIFYLQNSEVGSDTVVGLQPRYFLPFLLLLLPFTNRTLEYNARFMTGLVIISASPLIYYSAIFIFQLLN</sequence>
<organism evidence="2 3">
    <name type="scientific">Streptococcus anginosus T5</name>
    <dbReference type="NCBI Taxonomy" id="1163302"/>
    <lineage>
        <taxon>Bacteria</taxon>
        <taxon>Bacillati</taxon>
        <taxon>Bacillota</taxon>
        <taxon>Bacilli</taxon>
        <taxon>Lactobacillales</taxon>
        <taxon>Streptococcaceae</taxon>
        <taxon>Streptococcus</taxon>
        <taxon>Streptococcus anginosus group</taxon>
    </lineage>
</organism>
<protein>
    <recommendedName>
        <fullName evidence="4">DUF2142 domain-containing protein</fullName>
    </recommendedName>
</protein>
<dbReference type="RefSeq" id="WP_022526667.1">
    <property type="nucleotide sequence ID" value="NZ_BASY01000010.1"/>
</dbReference>
<evidence type="ECO:0000313" key="2">
    <source>
        <dbReference type="EMBL" id="GAD46643.1"/>
    </source>
</evidence>
<reference evidence="3" key="1">
    <citation type="submission" date="2013-09" db="EMBL/GenBank/DDBJ databases">
        <title>Genome Sequences of seven clinical isolates and type strains of anginosus group streptococci.</title>
        <authorList>
            <person name="Maruyama F."/>
            <person name="Sakurai A."/>
            <person name="Ogura Y."/>
            <person name="Homma H."/>
            <person name="Takahashi N."/>
            <person name="Ohtsubo Y."/>
            <person name="Hoshino T."/>
            <person name="Okahashi N."/>
            <person name="Nakagawa I."/>
            <person name="Kimura S."/>
            <person name="Fujiwara T."/>
            <person name="Hayashi T."/>
            <person name="Shintani S."/>
        </authorList>
    </citation>
    <scope>NUCLEOTIDE SEQUENCE [LARGE SCALE GENOMIC DNA]</scope>
    <source>
        <strain evidence="3">T5</strain>
    </source>
</reference>
<keyword evidence="1" id="KW-0812">Transmembrane</keyword>
<dbReference type="Pfam" id="PF09913">
    <property type="entry name" value="DUF2142"/>
    <property type="match status" value="1"/>
</dbReference>
<feature type="transmembrane region" description="Helical" evidence="1">
    <location>
        <begin position="177"/>
        <end position="195"/>
    </location>
</feature>
<evidence type="ECO:0000256" key="1">
    <source>
        <dbReference type="SAM" id="Phobius"/>
    </source>
</evidence>
<feature type="transmembrane region" description="Helical" evidence="1">
    <location>
        <begin position="452"/>
        <end position="473"/>
    </location>
</feature>
<feature type="transmembrane region" description="Helical" evidence="1">
    <location>
        <begin position="271"/>
        <end position="293"/>
    </location>
</feature>
<dbReference type="EMBL" id="BASY01000010">
    <property type="protein sequence ID" value="GAD46643.1"/>
    <property type="molecule type" value="Genomic_DNA"/>
</dbReference>
<feature type="transmembrane region" description="Helical" evidence="1">
    <location>
        <begin position="231"/>
        <end position="259"/>
    </location>
</feature>
<evidence type="ECO:0000313" key="3">
    <source>
        <dbReference type="Proteomes" id="UP000016981"/>
    </source>
</evidence>
<comment type="caution">
    <text evidence="2">The sequence shown here is derived from an EMBL/GenBank/DDBJ whole genome shotgun (WGS) entry which is preliminary data.</text>
</comment>
<proteinExistence type="predicted"/>
<feature type="transmembrane region" description="Helical" evidence="1">
    <location>
        <begin position="353"/>
        <end position="371"/>
    </location>
</feature>
<name>A0AAN4T5Q9_STRAP</name>
<keyword evidence="1" id="KW-1133">Transmembrane helix</keyword>
<gene>
    <name evidence="2" type="ORF">ANG6_1138</name>
</gene>